<reference evidence="1 2" key="1">
    <citation type="submission" date="2016-10" db="EMBL/GenBank/DDBJ databases">
        <authorList>
            <person name="de Groot N.N."/>
        </authorList>
    </citation>
    <scope>NUCLEOTIDE SEQUENCE [LARGE SCALE GENOMIC DNA]</scope>
    <source>
        <strain evidence="1 2">D31d</strain>
    </source>
</reference>
<sequence length="388" mass="43812">MKRLHIIYITVIMLSLASCIEPPLHLPGQELAVDLQVAQTELNVVWDNEVQLEHEWYYGWDLKDDSIWGHIGYPTPTRYEVRRYYKGDNPLGMHTNLDAFTTNTSRFRRYFQFGYYDMLFYSDIDSEDGTQVLVMNETPDSVIATTTGTRGISRSILNMSRANSGDSTGVIGLLNQPEIFYAAYTENVYISSDLNDYEYDPVENIYIKHLEAKLRPLVYIYLVQFILYNNEDGKITGVNGNAALSSMASATNVNTGHTSSTPAVVYFNTRMKKNQVVDGQACDVIGGKLTTFGLCDNEPYTRSGSTYSGSRGNLKNYLYYDLVWNNGQVKTYDFEVTDQCLAQAHGGILTVKIDCSKLTPPESEESGSGSLFVPTVEDYDEVFWEIEI</sequence>
<gene>
    <name evidence="1" type="ORF">SAMN05216462_0928</name>
</gene>
<proteinExistence type="predicted"/>
<organism evidence="1 2">
    <name type="scientific">Xylanibacter ruminicola</name>
    <name type="common">Prevotella ruminicola</name>
    <dbReference type="NCBI Taxonomy" id="839"/>
    <lineage>
        <taxon>Bacteria</taxon>
        <taxon>Pseudomonadati</taxon>
        <taxon>Bacteroidota</taxon>
        <taxon>Bacteroidia</taxon>
        <taxon>Bacteroidales</taxon>
        <taxon>Prevotellaceae</taxon>
        <taxon>Xylanibacter</taxon>
    </lineage>
</organism>
<protein>
    <recommendedName>
        <fullName evidence="3">Lipoprotein</fullName>
    </recommendedName>
</protein>
<name>A0A1H3ZU69_XYLRU</name>
<dbReference type="RefSeq" id="WP_074760461.1">
    <property type="nucleotide sequence ID" value="NZ_FNRF01000002.1"/>
</dbReference>
<dbReference type="OrthoDB" id="1001040at2"/>
<dbReference type="EMBL" id="FNRF01000002">
    <property type="protein sequence ID" value="SEA27306.1"/>
    <property type="molecule type" value="Genomic_DNA"/>
</dbReference>
<dbReference type="Proteomes" id="UP000182257">
    <property type="component" value="Unassembled WGS sequence"/>
</dbReference>
<evidence type="ECO:0008006" key="3">
    <source>
        <dbReference type="Google" id="ProtNLM"/>
    </source>
</evidence>
<dbReference type="AlphaFoldDB" id="A0A1H3ZU69"/>
<evidence type="ECO:0000313" key="2">
    <source>
        <dbReference type="Proteomes" id="UP000182257"/>
    </source>
</evidence>
<accession>A0A1H3ZU69</accession>
<evidence type="ECO:0000313" key="1">
    <source>
        <dbReference type="EMBL" id="SEA27306.1"/>
    </source>
</evidence>
<dbReference type="PROSITE" id="PS51257">
    <property type="entry name" value="PROKAR_LIPOPROTEIN"/>
    <property type="match status" value="1"/>
</dbReference>